<dbReference type="GO" id="GO:0044550">
    <property type="term" value="P:secondary metabolite biosynthetic process"/>
    <property type="evidence" value="ECO:0007669"/>
    <property type="project" value="TreeGrafter"/>
</dbReference>
<sequence>MLSHAGFFDPLTHHSQTGRERASVTTGLNTFDDQGGGGIKKGDKICVCLERTANFYVAQAAIWRAGAVYVPSPVRTKKYLVEDSGATLVFLSPGEELAGGLDFKLTYGNIVMSESEKPDTTRENTTHNFLSRHIRTVILSDDIDLDTVLDNSVEPQNRNLAISELIDEGDKEAWDIEEAGLDDVAYLIYTSGTTGKPKGCLLTHRGVYHAVNAMCEYVRSGINPERDKRLAMASIAFDVHISEIVFSWALGIRLVSTPLARFELLADMYNNVRRLGITHLGMVPSMIEGTFTGGAEQGNQIGIKYLASGGEKISDSVSGIPMGFYVFCESNFVRIQILSHMDSPTEATIGCTSRRVRANDRKENIGTPFSACRAFVVRPQDAREDAHLEVVPRGAPGELIIEGPLVGLGYHNNPKATRKNFVEWPHPGCRAYRTGDLVRMMPDDTLEIIGRIDSQIKLRGVRIETEGISNVLTEAAKRELQRSIVSMTVVGGHDTIGGGSELLLSFIAPGGDMQPPVSSRKSGRRPTIIHPSVSDGFFSAEMMQIVKEAANKELPSYMRPAYILPVSFILLMSTRWNGDDSEQRHDSESISMTVERESTPSEIVVIKLVSRLIRSANLSFRSNLFELGFDSIKFSVLARLIRQELLQNSTGSRPVGTDRNRLANSPEGIRSPSDRTYTAVFDDTWRAEASKVFDPSEIEAVLPPFPVQEGVIFQSIQEPGHYVEHFLYQCETDIDLERLRNAWERVVARQAILRVVFVLDIILLQVVLKPGDITADITTPMFRIQVYQTGVRTYMAFSVNHAIYDGISIGLVMNEVAALYCGLPRKVEPVNLATILNEIPPKEDLSVRSFWTSRLAHIRLDDRPRRRPSRHQAPTRIQRPIDVSFSDLSQRCSALHITFQALSIVAYGIVIRNVFSPDLDSSVFGVIRSGRSLPIDDVEYAVCPLVCVVPTVVNLKDASIQQLLSTAQTDIGETSAFEYTSIGGIQRWLGTRDLIDSLFSCRVESPRAPSEVLRYLSTESSRVEFVLAVELFADPSSDNVELRAAFSEPELDFRTVESLLEGLESTIHSLAIGSGQLSSLLKPRHHEDFQTSTPLSEPTKSTSEEYHNEALEDKIACLVSEFLKVERSVTTPTASLISFGLDSLRAVSLSRLLHMEGIFVSPIDIVQADSIRTVAAKANSPHAHLEVPPEVELDLVKLQNALVEELPPNDVRIDADDDTLSSDGSLYVHAFTFRLRQGSDMGAVRNAWTKAVQRFDILRTSFHFAHQIGRWAQVVHSSEDLKWTSLSKDDVTHLDTDFVASHSFKEERDFARSPLFFYHVSAPAGEYLVIVMHHALYDGFSLPKLLQEVHGIYHNDPQSSHVQLHQIITPILTQEIVGVRYWSSRLAGFLPWRFPRKMGLSGPAWRASVVVDLENTAVERACRRYQVSPQCIGQAAWAKVLATTSGVSDVVFGHVVSGRALPGASEIIAPVFNASEHNTLNGMWTAFLGITPHCASFSEIYGLHICAIRYFSSNQGQEKVPQLDRIWDVIGRVDGEQTKTQYAVNVEFHQNQTDFSIHASCASEIMDRSTLERLIHKMSDSMIQIITLPNALALPEGLNFPPELALQTSMPETVDSAHETPGSWSQDRQKLRDIIVHFASLPEKFVRRHTDLASLGIDSISAIQISALCKRAGLTLSTADVASSTTMNDLMARLDRHQGHETQDIASRAQESYHFTPDLEAIERKFYPGLSQSIDFISPTLAGMEWLIGGWQSAGGNQFHHAFVLSSAQPLNSPQLKIAWKALTDHHFILRSTFCSPGINESSSAPLLVTFKNYEPDWSEVVLQDSDSDKELDSVAKYASALVRSPPSPQRPPSRLTLLRGRTMCYMILNLHHVQYDAWSLRLLVQDLEFLYLGQKPRANNAYREFLHNVMADPNRLDIQRTYWQSVFLGFGKPTLFPLLNDSPLGKGNKSLRLNCIFREVLRDVDELERRSKALRLPLHTILLTCWADVQRRWSHRSSGVTSNSTNKGEVMFGLWHAGRSMDSPSADLEMDNLAIPTINILPVRVSFSPLDESNGARGLVAAAKRLRVDLQRRTPLIEQTRWTDVTNWIQGASTDEQEHAKPICNVFVNVLKVPTPGSLGDNDLHTKETESSPRTIGLFKFIKLPYQIPPSDEENPAYSFDSYAITDLVQPDLLIEIFFTPSTNSAGLAIECTPQMLSEDQARNMMEAWVMVVRQALEMDVVDNK</sequence>
<dbReference type="Gene3D" id="3.30.300.30">
    <property type="match status" value="1"/>
</dbReference>
<dbReference type="GO" id="GO:0016874">
    <property type="term" value="F:ligase activity"/>
    <property type="evidence" value="ECO:0007669"/>
    <property type="project" value="UniProtKB-KW"/>
</dbReference>
<dbReference type="InterPro" id="IPR045851">
    <property type="entry name" value="AMP-bd_C_sf"/>
</dbReference>
<gene>
    <name evidence="6" type="ORF">BS47DRAFT_1391220</name>
</gene>
<dbReference type="Pfam" id="PF00501">
    <property type="entry name" value="AMP-binding"/>
    <property type="match status" value="1"/>
</dbReference>
<evidence type="ECO:0000259" key="5">
    <source>
        <dbReference type="PROSITE" id="PS50075"/>
    </source>
</evidence>
<dbReference type="InterPro" id="IPR000873">
    <property type="entry name" value="AMP-dep_synth/lig_dom"/>
</dbReference>
<dbReference type="Gene3D" id="3.30.559.10">
    <property type="entry name" value="Chloramphenicol acetyltransferase-like domain"/>
    <property type="match status" value="4"/>
</dbReference>
<dbReference type="GO" id="GO:0031177">
    <property type="term" value="F:phosphopantetheine binding"/>
    <property type="evidence" value="ECO:0007669"/>
    <property type="project" value="TreeGrafter"/>
</dbReference>
<keyword evidence="7" id="KW-1185">Reference proteome</keyword>
<dbReference type="Gene3D" id="1.10.1200.10">
    <property type="entry name" value="ACP-like"/>
    <property type="match status" value="1"/>
</dbReference>
<name>A0A9P6DW12_9AGAM</name>
<dbReference type="EMBL" id="MU128945">
    <property type="protein sequence ID" value="KAF9515887.1"/>
    <property type="molecule type" value="Genomic_DNA"/>
</dbReference>
<dbReference type="InterPro" id="IPR042099">
    <property type="entry name" value="ANL_N_sf"/>
</dbReference>
<dbReference type="SUPFAM" id="SSF47336">
    <property type="entry name" value="ACP-like"/>
    <property type="match status" value="2"/>
</dbReference>
<reference evidence="6" key="1">
    <citation type="journal article" date="2020" name="Nat. Commun.">
        <title>Large-scale genome sequencing of mycorrhizal fungi provides insights into the early evolution of symbiotic traits.</title>
        <authorList>
            <person name="Miyauchi S."/>
            <person name="Kiss E."/>
            <person name="Kuo A."/>
            <person name="Drula E."/>
            <person name="Kohler A."/>
            <person name="Sanchez-Garcia M."/>
            <person name="Morin E."/>
            <person name="Andreopoulos B."/>
            <person name="Barry K.W."/>
            <person name="Bonito G."/>
            <person name="Buee M."/>
            <person name="Carver A."/>
            <person name="Chen C."/>
            <person name="Cichocki N."/>
            <person name="Clum A."/>
            <person name="Culley D."/>
            <person name="Crous P.W."/>
            <person name="Fauchery L."/>
            <person name="Girlanda M."/>
            <person name="Hayes R.D."/>
            <person name="Keri Z."/>
            <person name="LaButti K."/>
            <person name="Lipzen A."/>
            <person name="Lombard V."/>
            <person name="Magnuson J."/>
            <person name="Maillard F."/>
            <person name="Murat C."/>
            <person name="Nolan M."/>
            <person name="Ohm R.A."/>
            <person name="Pangilinan J."/>
            <person name="Pereira M.F."/>
            <person name="Perotto S."/>
            <person name="Peter M."/>
            <person name="Pfister S."/>
            <person name="Riley R."/>
            <person name="Sitrit Y."/>
            <person name="Stielow J.B."/>
            <person name="Szollosi G."/>
            <person name="Zifcakova L."/>
            <person name="Stursova M."/>
            <person name="Spatafora J.W."/>
            <person name="Tedersoo L."/>
            <person name="Vaario L.M."/>
            <person name="Yamada A."/>
            <person name="Yan M."/>
            <person name="Wang P."/>
            <person name="Xu J."/>
            <person name="Bruns T."/>
            <person name="Baldrian P."/>
            <person name="Vilgalys R."/>
            <person name="Dunand C."/>
            <person name="Henrissat B."/>
            <person name="Grigoriev I.V."/>
            <person name="Hibbett D."/>
            <person name="Nagy L.G."/>
            <person name="Martin F.M."/>
        </authorList>
    </citation>
    <scope>NUCLEOTIDE SEQUENCE</scope>
    <source>
        <strain evidence="6">UP504</strain>
    </source>
</reference>
<keyword evidence="3" id="KW-0436">Ligase</keyword>
<dbReference type="InterPro" id="IPR023213">
    <property type="entry name" value="CAT-like_dom_sf"/>
</dbReference>
<dbReference type="PROSITE" id="PS50075">
    <property type="entry name" value="CARRIER"/>
    <property type="match status" value="2"/>
</dbReference>
<dbReference type="PROSITE" id="PS00455">
    <property type="entry name" value="AMP_BINDING"/>
    <property type="match status" value="1"/>
</dbReference>
<dbReference type="GO" id="GO:0005737">
    <property type="term" value="C:cytoplasm"/>
    <property type="evidence" value="ECO:0007669"/>
    <property type="project" value="TreeGrafter"/>
</dbReference>
<dbReference type="Pfam" id="PF00550">
    <property type="entry name" value="PP-binding"/>
    <property type="match status" value="2"/>
</dbReference>
<feature type="domain" description="Carrier" evidence="5">
    <location>
        <begin position="1625"/>
        <end position="1698"/>
    </location>
</feature>
<dbReference type="InterPro" id="IPR020845">
    <property type="entry name" value="AMP-binding_CS"/>
</dbReference>
<organism evidence="6 7">
    <name type="scientific">Hydnum rufescens UP504</name>
    <dbReference type="NCBI Taxonomy" id="1448309"/>
    <lineage>
        <taxon>Eukaryota</taxon>
        <taxon>Fungi</taxon>
        <taxon>Dikarya</taxon>
        <taxon>Basidiomycota</taxon>
        <taxon>Agaricomycotina</taxon>
        <taxon>Agaricomycetes</taxon>
        <taxon>Cantharellales</taxon>
        <taxon>Hydnaceae</taxon>
        <taxon>Hydnum</taxon>
    </lineage>
</organism>
<dbReference type="Proteomes" id="UP000886523">
    <property type="component" value="Unassembled WGS sequence"/>
</dbReference>
<keyword evidence="1" id="KW-0596">Phosphopantetheine</keyword>
<evidence type="ECO:0000256" key="1">
    <source>
        <dbReference type="ARBA" id="ARBA00022450"/>
    </source>
</evidence>
<keyword evidence="4" id="KW-0511">Multifunctional enzyme</keyword>
<accession>A0A9P6DW12</accession>
<evidence type="ECO:0000256" key="4">
    <source>
        <dbReference type="ARBA" id="ARBA00023268"/>
    </source>
</evidence>
<dbReference type="Gene3D" id="3.40.50.12780">
    <property type="entry name" value="N-terminal domain of ligase-like"/>
    <property type="match status" value="1"/>
</dbReference>
<comment type="caution">
    <text evidence="6">The sequence shown here is derived from an EMBL/GenBank/DDBJ whole genome shotgun (WGS) entry which is preliminary data.</text>
</comment>
<dbReference type="InterPro" id="IPR001242">
    <property type="entry name" value="Condensation_dom"/>
</dbReference>
<proteinExistence type="predicted"/>
<evidence type="ECO:0000256" key="2">
    <source>
        <dbReference type="ARBA" id="ARBA00022553"/>
    </source>
</evidence>
<dbReference type="Pfam" id="PF00668">
    <property type="entry name" value="Condensation"/>
    <property type="match status" value="3"/>
</dbReference>
<evidence type="ECO:0000313" key="7">
    <source>
        <dbReference type="Proteomes" id="UP000886523"/>
    </source>
</evidence>
<dbReference type="InterPro" id="IPR009081">
    <property type="entry name" value="PP-bd_ACP"/>
</dbReference>
<dbReference type="OrthoDB" id="416786at2759"/>
<evidence type="ECO:0000313" key="6">
    <source>
        <dbReference type="EMBL" id="KAF9515887.1"/>
    </source>
</evidence>
<keyword evidence="2" id="KW-0597">Phosphoprotein</keyword>
<feature type="domain" description="Carrier" evidence="5">
    <location>
        <begin position="1109"/>
        <end position="1182"/>
    </location>
</feature>
<dbReference type="PANTHER" id="PTHR45527">
    <property type="entry name" value="NONRIBOSOMAL PEPTIDE SYNTHETASE"/>
    <property type="match status" value="1"/>
</dbReference>
<evidence type="ECO:0000256" key="3">
    <source>
        <dbReference type="ARBA" id="ARBA00022598"/>
    </source>
</evidence>
<dbReference type="GO" id="GO:0043041">
    <property type="term" value="P:amino acid activation for nonribosomal peptide biosynthetic process"/>
    <property type="evidence" value="ECO:0007669"/>
    <property type="project" value="TreeGrafter"/>
</dbReference>
<dbReference type="SUPFAM" id="SSF56801">
    <property type="entry name" value="Acetyl-CoA synthetase-like"/>
    <property type="match status" value="1"/>
</dbReference>
<dbReference type="InterPro" id="IPR036736">
    <property type="entry name" value="ACP-like_sf"/>
</dbReference>
<dbReference type="PANTHER" id="PTHR45527:SF1">
    <property type="entry name" value="FATTY ACID SYNTHASE"/>
    <property type="match status" value="1"/>
</dbReference>
<dbReference type="Gene3D" id="3.30.559.30">
    <property type="entry name" value="Nonribosomal peptide synthetase, condensation domain"/>
    <property type="match status" value="3"/>
</dbReference>
<protein>
    <recommendedName>
        <fullName evidence="5">Carrier domain-containing protein</fullName>
    </recommendedName>
</protein>
<dbReference type="SUPFAM" id="SSF52777">
    <property type="entry name" value="CoA-dependent acyltransferases"/>
    <property type="match status" value="6"/>
</dbReference>